<dbReference type="InterPro" id="IPR036291">
    <property type="entry name" value="NAD(P)-bd_dom_sf"/>
</dbReference>
<sequence length="264" mass="27672">MGQLDGQTGLVFGVANKRSIAWGIAQALHDAGMRLAFTYQGERLKETVVELAASLDPTYLVLPCDVTSDDDIAAVYSAVGEAFGGGLNTLVHSVAFAPKESFAGLFVDTARADFAAALDISAYSLVALARAAAPLMEARGGGSVITMTYLGGERVVPKYNLMGVAKAALESAVTYIAFDLGPRNIRVNAISAGPVRTLAGRSIPGFPKMEEYVRTNAPLRRNVDIEDIGHLATFLAGPGGRNISGETIHLDGGYHVMGMGVPVE</sequence>
<evidence type="ECO:0000256" key="3">
    <source>
        <dbReference type="ARBA" id="ARBA00022516"/>
    </source>
</evidence>
<dbReference type="Gene3D" id="1.10.8.400">
    <property type="entry name" value="Enoyl acyl carrier protein reductase"/>
    <property type="match status" value="1"/>
</dbReference>
<dbReference type="SUPFAM" id="SSF51735">
    <property type="entry name" value="NAD(P)-binding Rossmann-fold domains"/>
    <property type="match status" value="1"/>
</dbReference>
<comment type="pathway">
    <text evidence="1">Lipid metabolism; fatty acid biosynthesis.</text>
</comment>
<feature type="binding site" evidence="11">
    <location>
        <position position="166"/>
    </location>
    <ligand>
        <name>NAD(+)</name>
        <dbReference type="ChEBI" id="CHEBI:57540"/>
    </ligand>
</feature>
<feature type="binding site" evidence="11">
    <location>
        <position position="13"/>
    </location>
    <ligand>
        <name>NAD(+)</name>
        <dbReference type="ChEBI" id="CHEBI:57540"/>
    </ligand>
</feature>
<dbReference type="CDD" id="cd05372">
    <property type="entry name" value="ENR_SDR"/>
    <property type="match status" value="1"/>
</dbReference>
<evidence type="ECO:0000256" key="10">
    <source>
        <dbReference type="PIRSR" id="PIRSR000094-2"/>
    </source>
</evidence>
<dbReference type="EC" id="1.3.1.9" evidence="8"/>
<feature type="binding site" evidence="10">
    <location>
        <position position="97"/>
    </location>
    <ligand>
        <name>substrate</name>
    </ligand>
</feature>
<feature type="active site" description="Proton acceptor" evidence="9">
    <location>
        <position position="159"/>
    </location>
</feature>
<feature type="binding site" evidence="11">
    <location>
        <position position="94"/>
    </location>
    <ligand>
        <name>NAD(+)</name>
        <dbReference type="ChEBI" id="CHEBI:57540"/>
    </ligand>
</feature>
<dbReference type="EMBL" id="CADCWN010000167">
    <property type="protein sequence ID" value="CAA9572826.1"/>
    <property type="molecule type" value="Genomic_DNA"/>
</dbReference>
<name>A0A6J4VDW1_9BACT</name>
<dbReference type="AlphaFoldDB" id="A0A6J4VDW1"/>
<comment type="similarity">
    <text evidence="2 8">Belongs to the short-chain dehydrogenases/reductases (SDR) family. FabI subfamily.</text>
</comment>
<dbReference type="PANTHER" id="PTHR43159:SF2">
    <property type="entry name" value="ENOYL-[ACYL-CARRIER-PROTEIN] REDUCTASE [NADH], CHLOROPLASTIC"/>
    <property type="match status" value="1"/>
</dbReference>
<feature type="binding site" evidence="11">
    <location>
        <position position="40"/>
    </location>
    <ligand>
        <name>NAD(+)</name>
        <dbReference type="ChEBI" id="CHEBI:57540"/>
    </ligand>
</feature>
<organism evidence="12">
    <name type="scientific">uncultured Thermomicrobiales bacterium</name>
    <dbReference type="NCBI Taxonomy" id="1645740"/>
    <lineage>
        <taxon>Bacteria</taxon>
        <taxon>Pseudomonadati</taxon>
        <taxon>Thermomicrobiota</taxon>
        <taxon>Thermomicrobia</taxon>
        <taxon>Thermomicrobiales</taxon>
        <taxon>environmental samples</taxon>
    </lineage>
</organism>
<feature type="binding site" evidence="11">
    <location>
        <begin position="65"/>
        <end position="66"/>
    </location>
    <ligand>
        <name>NAD(+)</name>
        <dbReference type="ChEBI" id="CHEBI:57540"/>
    </ligand>
</feature>
<dbReference type="PIRSF" id="PIRSF000094">
    <property type="entry name" value="Enoyl-ACP_rdct"/>
    <property type="match status" value="1"/>
</dbReference>
<evidence type="ECO:0000256" key="9">
    <source>
        <dbReference type="PIRSR" id="PIRSR000094-1"/>
    </source>
</evidence>
<feature type="binding site" evidence="11">
    <location>
        <begin position="195"/>
        <end position="199"/>
    </location>
    <ligand>
        <name>NAD(+)</name>
        <dbReference type="ChEBI" id="CHEBI:57540"/>
    </ligand>
</feature>
<evidence type="ECO:0000256" key="4">
    <source>
        <dbReference type="ARBA" id="ARBA00022832"/>
    </source>
</evidence>
<dbReference type="GO" id="GO:0004318">
    <property type="term" value="F:enoyl-[acyl-carrier-protein] reductase (NADH) activity"/>
    <property type="evidence" value="ECO:0007669"/>
    <property type="project" value="UniProtKB-EC"/>
</dbReference>
<comment type="catalytic activity">
    <reaction evidence="8">
        <text>a 2,3-saturated acyl-[ACP] + NAD(+) = a (2E)-enoyl-[ACP] + NADH + H(+)</text>
        <dbReference type="Rhea" id="RHEA:10240"/>
        <dbReference type="Rhea" id="RHEA-COMP:9925"/>
        <dbReference type="Rhea" id="RHEA-COMP:9926"/>
        <dbReference type="ChEBI" id="CHEBI:15378"/>
        <dbReference type="ChEBI" id="CHEBI:57540"/>
        <dbReference type="ChEBI" id="CHEBI:57945"/>
        <dbReference type="ChEBI" id="CHEBI:78784"/>
        <dbReference type="ChEBI" id="CHEBI:78785"/>
        <dbReference type="EC" id="1.3.1.9"/>
    </reaction>
</comment>
<accession>A0A6J4VDW1</accession>
<keyword evidence="8 11" id="KW-0520">NAD</keyword>
<keyword evidence="7 8" id="KW-0275">Fatty acid biosynthesis</keyword>
<evidence type="ECO:0000256" key="8">
    <source>
        <dbReference type="PIRNR" id="PIRNR000094"/>
    </source>
</evidence>
<keyword evidence="4" id="KW-0276">Fatty acid metabolism</keyword>
<evidence type="ECO:0000256" key="1">
    <source>
        <dbReference type="ARBA" id="ARBA00005194"/>
    </source>
</evidence>
<reference evidence="12" key="1">
    <citation type="submission" date="2020-02" db="EMBL/GenBank/DDBJ databases">
        <authorList>
            <person name="Meier V. D."/>
        </authorList>
    </citation>
    <scope>NUCLEOTIDE SEQUENCE</scope>
    <source>
        <strain evidence="12">AVDCRST_MAG18</strain>
    </source>
</reference>
<gene>
    <name evidence="12" type="ORF">AVDCRST_MAG18-2184</name>
</gene>
<keyword evidence="6" id="KW-0443">Lipid metabolism</keyword>
<dbReference type="PRINTS" id="PR00081">
    <property type="entry name" value="GDHRDH"/>
</dbReference>
<keyword evidence="5 8" id="KW-0560">Oxidoreductase</keyword>
<dbReference type="Gene3D" id="3.40.50.720">
    <property type="entry name" value="NAD(P)-binding Rossmann-like Domain"/>
    <property type="match status" value="1"/>
</dbReference>
<proteinExistence type="inferred from homology"/>
<dbReference type="Pfam" id="PF13561">
    <property type="entry name" value="adh_short_C2"/>
    <property type="match status" value="1"/>
</dbReference>
<dbReference type="InterPro" id="IPR014358">
    <property type="entry name" value="Enoyl-ACP_Rdtase_NADH"/>
</dbReference>
<evidence type="ECO:0000256" key="2">
    <source>
        <dbReference type="ARBA" id="ARBA00009233"/>
    </source>
</evidence>
<dbReference type="InterPro" id="IPR002347">
    <property type="entry name" value="SDR_fam"/>
</dbReference>
<feature type="active site" description="Proton acceptor" evidence="9">
    <location>
        <position position="149"/>
    </location>
</feature>
<protein>
    <recommendedName>
        <fullName evidence="8">Enoyl-[acyl-carrier-protein] reductase [NADH]</fullName>
        <ecNumber evidence="8">1.3.1.9</ecNumber>
    </recommendedName>
</protein>
<feature type="binding site" evidence="11">
    <location>
        <begin position="19"/>
        <end position="20"/>
    </location>
    <ligand>
        <name>NAD(+)</name>
        <dbReference type="ChEBI" id="CHEBI:57540"/>
    </ligand>
</feature>
<evidence type="ECO:0000256" key="7">
    <source>
        <dbReference type="ARBA" id="ARBA00023160"/>
    </source>
</evidence>
<dbReference type="PANTHER" id="PTHR43159">
    <property type="entry name" value="ENOYL-[ACYL-CARRIER-PROTEIN] REDUCTASE"/>
    <property type="match status" value="1"/>
</dbReference>
<dbReference type="GO" id="GO:0006633">
    <property type="term" value="P:fatty acid biosynthetic process"/>
    <property type="evidence" value="ECO:0007669"/>
    <property type="project" value="UniProtKB-KW"/>
</dbReference>
<evidence type="ECO:0000256" key="5">
    <source>
        <dbReference type="ARBA" id="ARBA00023002"/>
    </source>
</evidence>
<evidence type="ECO:0000313" key="12">
    <source>
        <dbReference type="EMBL" id="CAA9572826.1"/>
    </source>
</evidence>
<evidence type="ECO:0000256" key="6">
    <source>
        <dbReference type="ARBA" id="ARBA00023098"/>
    </source>
</evidence>
<keyword evidence="3 8" id="KW-0444">Lipid biosynthesis</keyword>
<evidence type="ECO:0000256" key="11">
    <source>
        <dbReference type="PIRSR" id="PIRSR000094-3"/>
    </source>
</evidence>